<evidence type="ECO:0000256" key="1">
    <source>
        <dbReference type="SAM" id="MobiDB-lite"/>
    </source>
</evidence>
<proteinExistence type="predicted"/>
<sequence>MKSIHRYGLGAVGIAAVALTLSTPIASADIVGQDGSVSAITADCGPTPTPTPPTKPGSPSGTGSSTSALTPLLGALLGAAGTGSATSGGTGASIG</sequence>
<name>A0A386Z6N9_9NOCA</name>
<feature type="chain" id="PRO_5017417523" evidence="2">
    <location>
        <begin position="29"/>
        <end position="95"/>
    </location>
</feature>
<gene>
    <name evidence="3" type="ORF">D7D52_02450</name>
</gene>
<feature type="signal peptide" evidence="2">
    <location>
        <begin position="1"/>
        <end position="28"/>
    </location>
</feature>
<feature type="compositionally biased region" description="Pro residues" evidence="1">
    <location>
        <begin position="47"/>
        <end position="56"/>
    </location>
</feature>
<dbReference type="KEGG" id="nyu:D7D52_02450"/>
<evidence type="ECO:0000313" key="4">
    <source>
        <dbReference type="Proteomes" id="UP000267164"/>
    </source>
</evidence>
<protein>
    <submittedName>
        <fullName evidence="3">Uncharacterized protein</fullName>
    </submittedName>
</protein>
<dbReference type="AlphaFoldDB" id="A0A386Z6N9"/>
<accession>A0A386Z6N9</accession>
<reference evidence="3 4" key="1">
    <citation type="submission" date="2018-09" db="EMBL/GenBank/DDBJ databases">
        <title>Nocardia yunnanensis sp. nov., an actinomycete isolated from a soil sample.</title>
        <authorList>
            <person name="Zhang J."/>
        </authorList>
    </citation>
    <scope>NUCLEOTIDE SEQUENCE [LARGE SCALE GENOMIC DNA]</scope>
    <source>
        <strain evidence="3 4">CFHS0054</strain>
    </source>
</reference>
<feature type="region of interest" description="Disordered" evidence="1">
    <location>
        <begin position="41"/>
        <end position="69"/>
    </location>
</feature>
<keyword evidence="4" id="KW-1185">Reference proteome</keyword>
<feature type="compositionally biased region" description="Low complexity" evidence="1">
    <location>
        <begin position="57"/>
        <end position="69"/>
    </location>
</feature>
<dbReference type="RefSeq" id="WP_120734856.1">
    <property type="nucleotide sequence ID" value="NZ_CP032568.1"/>
</dbReference>
<evidence type="ECO:0000313" key="3">
    <source>
        <dbReference type="EMBL" id="AYF72913.1"/>
    </source>
</evidence>
<keyword evidence="2" id="KW-0732">Signal</keyword>
<dbReference type="EMBL" id="CP032568">
    <property type="protein sequence ID" value="AYF72913.1"/>
    <property type="molecule type" value="Genomic_DNA"/>
</dbReference>
<dbReference type="Proteomes" id="UP000267164">
    <property type="component" value="Chromosome"/>
</dbReference>
<evidence type="ECO:0000256" key="2">
    <source>
        <dbReference type="SAM" id="SignalP"/>
    </source>
</evidence>
<organism evidence="3 4">
    <name type="scientific">Nocardia yunnanensis</name>
    <dbReference type="NCBI Taxonomy" id="2382165"/>
    <lineage>
        <taxon>Bacteria</taxon>
        <taxon>Bacillati</taxon>
        <taxon>Actinomycetota</taxon>
        <taxon>Actinomycetes</taxon>
        <taxon>Mycobacteriales</taxon>
        <taxon>Nocardiaceae</taxon>
        <taxon>Nocardia</taxon>
    </lineage>
</organism>